<protein>
    <submittedName>
        <fullName evidence="1">Zinc-binding dehydrogenase</fullName>
    </submittedName>
</protein>
<comment type="caution">
    <text evidence="1">The sequence shown here is derived from an EMBL/GenBank/DDBJ whole genome shotgun (WGS) entry which is preliminary data.</text>
</comment>
<sequence length="347" mass="37565">MASKMKALVTIEGKTAAVEDVEIPKPAEGEILVKIHYVAQNPTDWKAMQASPPGRIIGCDFAGTVHDSNGSHWREGQRVAGFVQGTSDNPLRGVFAEYAVVEASLVYSIPEQVTYQDAAVIPLAFATSVQALFDRLKLPEPSKPAKSAIPVFINGGASSVGLYAIQLAKLAGLFVITSGSPKNHQLLKSLGADAVVDYKDPDWPEQVRKLSHDGLEHAFDCVSEHGTPEATAKALSPTKGGHIVTLLPVNHIRDKVENKKAKLESTIVYTVFERPLKYGAFDFCGEPTPQDKATWEKYLTLLPELLSSGKIKPNPARELGGIDKILAGFEEQIQGKVSAEKLVYKII</sequence>
<proteinExistence type="predicted"/>
<dbReference type="EMBL" id="MU393440">
    <property type="protein sequence ID" value="KAI4868164.1"/>
    <property type="molecule type" value="Genomic_DNA"/>
</dbReference>
<reference evidence="1 2" key="1">
    <citation type="journal article" date="2022" name="New Phytol.">
        <title>Ecological generalism drives hyperdiversity of secondary metabolite gene clusters in xylarialean endophytes.</title>
        <authorList>
            <person name="Franco M.E.E."/>
            <person name="Wisecaver J.H."/>
            <person name="Arnold A.E."/>
            <person name="Ju Y.M."/>
            <person name="Slot J.C."/>
            <person name="Ahrendt S."/>
            <person name="Moore L.P."/>
            <person name="Eastman K.E."/>
            <person name="Scott K."/>
            <person name="Konkel Z."/>
            <person name="Mondo S.J."/>
            <person name="Kuo A."/>
            <person name="Hayes R.D."/>
            <person name="Haridas S."/>
            <person name="Andreopoulos B."/>
            <person name="Riley R."/>
            <person name="LaButti K."/>
            <person name="Pangilinan J."/>
            <person name="Lipzen A."/>
            <person name="Amirebrahimi M."/>
            <person name="Yan J."/>
            <person name="Adam C."/>
            <person name="Keymanesh K."/>
            <person name="Ng V."/>
            <person name="Louie K."/>
            <person name="Northen T."/>
            <person name="Drula E."/>
            <person name="Henrissat B."/>
            <person name="Hsieh H.M."/>
            <person name="Youens-Clark K."/>
            <person name="Lutzoni F."/>
            <person name="Miadlikowska J."/>
            <person name="Eastwood D.C."/>
            <person name="Hamelin R.C."/>
            <person name="Grigoriev I.V."/>
            <person name="U'Ren J.M."/>
        </authorList>
    </citation>
    <scope>NUCLEOTIDE SEQUENCE [LARGE SCALE GENOMIC DNA]</scope>
    <source>
        <strain evidence="1 2">CBS 119005</strain>
    </source>
</reference>
<keyword evidence="2" id="KW-1185">Reference proteome</keyword>
<evidence type="ECO:0000313" key="1">
    <source>
        <dbReference type="EMBL" id="KAI4868164.1"/>
    </source>
</evidence>
<organism evidence="1 2">
    <name type="scientific">Hypoxylon rubiginosum</name>
    <dbReference type="NCBI Taxonomy" id="110542"/>
    <lineage>
        <taxon>Eukaryota</taxon>
        <taxon>Fungi</taxon>
        <taxon>Dikarya</taxon>
        <taxon>Ascomycota</taxon>
        <taxon>Pezizomycotina</taxon>
        <taxon>Sordariomycetes</taxon>
        <taxon>Xylariomycetidae</taxon>
        <taxon>Xylariales</taxon>
        <taxon>Hypoxylaceae</taxon>
        <taxon>Hypoxylon</taxon>
    </lineage>
</organism>
<name>A0ACB9Z8Q5_9PEZI</name>
<accession>A0ACB9Z8Q5</accession>
<gene>
    <name evidence="1" type="ORF">F4820DRAFT_151264</name>
</gene>
<evidence type="ECO:0000313" key="2">
    <source>
        <dbReference type="Proteomes" id="UP001497700"/>
    </source>
</evidence>
<dbReference type="Proteomes" id="UP001497700">
    <property type="component" value="Unassembled WGS sequence"/>
</dbReference>